<keyword evidence="1" id="KW-0812">Transmembrane</keyword>
<keyword evidence="1" id="KW-0472">Membrane</keyword>
<keyword evidence="1" id="KW-1133">Transmembrane helix</keyword>
<keyword evidence="3" id="KW-1185">Reference proteome</keyword>
<gene>
    <name evidence="2" type="ORF">GSCOC_T00031869001</name>
</gene>
<dbReference type="Proteomes" id="UP000295252">
    <property type="component" value="Chromosome II"/>
</dbReference>
<feature type="transmembrane region" description="Helical" evidence="1">
    <location>
        <begin position="82"/>
        <end position="102"/>
    </location>
</feature>
<dbReference type="Gramene" id="CDP10911">
    <property type="protein sequence ID" value="CDP10911"/>
    <property type="gene ID" value="GSCOC_T00031869001"/>
</dbReference>
<name>A0A068UR41_COFCA</name>
<evidence type="ECO:0000313" key="2">
    <source>
        <dbReference type="EMBL" id="CDP10911.1"/>
    </source>
</evidence>
<dbReference type="EMBL" id="HG739133">
    <property type="protein sequence ID" value="CDP10911.1"/>
    <property type="molecule type" value="Genomic_DNA"/>
</dbReference>
<sequence length="149" mass="16769">MASTAIAAPQIRLIKPRCGQKPRLAGEFTKFKGVVPYLSAKNLTFSIAKFIVKRAFVISYYIFLFLWQYHGGTNFAGLLVDHLLPLAVIMMLLLMNMVCRLLQLQNSCSKLVVFTSFHLDANVFYISLNFSKHVFGLAFCFLVAILVSP</sequence>
<feature type="transmembrane region" description="Helical" evidence="1">
    <location>
        <begin position="51"/>
        <end position="70"/>
    </location>
</feature>
<organism evidence="2 3">
    <name type="scientific">Coffea canephora</name>
    <name type="common">Robusta coffee</name>
    <dbReference type="NCBI Taxonomy" id="49390"/>
    <lineage>
        <taxon>Eukaryota</taxon>
        <taxon>Viridiplantae</taxon>
        <taxon>Streptophyta</taxon>
        <taxon>Embryophyta</taxon>
        <taxon>Tracheophyta</taxon>
        <taxon>Spermatophyta</taxon>
        <taxon>Magnoliopsida</taxon>
        <taxon>eudicotyledons</taxon>
        <taxon>Gunneridae</taxon>
        <taxon>Pentapetalae</taxon>
        <taxon>asterids</taxon>
        <taxon>lamiids</taxon>
        <taxon>Gentianales</taxon>
        <taxon>Rubiaceae</taxon>
        <taxon>Ixoroideae</taxon>
        <taxon>Gardenieae complex</taxon>
        <taxon>Bertiereae - Coffeeae clade</taxon>
        <taxon>Coffeeae</taxon>
        <taxon>Coffea</taxon>
    </lineage>
</organism>
<reference evidence="3" key="1">
    <citation type="journal article" date="2014" name="Science">
        <title>The coffee genome provides insight into the convergent evolution of caffeine biosynthesis.</title>
        <authorList>
            <person name="Denoeud F."/>
            <person name="Carretero-Paulet L."/>
            <person name="Dereeper A."/>
            <person name="Droc G."/>
            <person name="Guyot R."/>
            <person name="Pietrella M."/>
            <person name="Zheng C."/>
            <person name="Alberti A."/>
            <person name="Anthony F."/>
            <person name="Aprea G."/>
            <person name="Aury J.M."/>
            <person name="Bento P."/>
            <person name="Bernard M."/>
            <person name="Bocs S."/>
            <person name="Campa C."/>
            <person name="Cenci A."/>
            <person name="Combes M.C."/>
            <person name="Crouzillat D."/>
            <person name="Da Silva C."/>
            <person name="Daddiego L."/>
            <person name="De Bellis F."/>
            <person name="Dussert S."/>
            <person name="Garsmeur O."/>
            <person name="Gayraud T."/>
            <person name="Guignon V."/>
            <person name="Jahn K."/>
            <person name="Jamilloux V."/>
            <person name="Joet T."/>
            <person name="Labadie K."/>
            <person name="Lan T."/>
            <person name="Leclercq J."/>
            <person name="Lepelley M."/>
            <person name="Leroy T."/>
            <person name="Li L.T."/>
            <person name="Librado P."/>
            <person name="Lopez L."/>
            <person name="Munoz A."/>
            <person name="Noel B."/>
            <person name="Pallavicini A."/>
            <person name="Perrotta G."/>
            <person name="Poncet V."/>
            <person name="Pot D."/>
            <person name="Priyono X."/>
            <person name="Rigoreau M."/>
            <person name="Rouard M."/>
            <person name="Rozas J."/>
            <person name="Tranchant-Dubreuil C."/>
            <person name="VanBuren R."/>
            <person name="Zhang Q."/>
            <person name="Andrade A.C."/>
            <person name="Argout X."/>
            <person name="Bertrand B."/>
            <person name="de Kochko A."/>
            <person name="Graziosi G."/>
            <person name="Henry R.J."/>
            <person name="Jayarama X."/>
            <person name="Ming R."/>
            <person name="Nagai C."/>
            <person name="Rounsley S."/>
            <person name="Sankoff D."/>
            <person name="Giuliano G."/>
            <person name="Albert V.A."/>
            <person name="Wincker P."/>
            <person name="Lashermes P."/>
        </authorList>
    </citation>
    <scope>NUCLEOTIDE SEQUENCE [LARGE SCALE GENOMIC DNA]</scope>
    <source>
        <strain evidence="3">cv. DH200-94</strain>
    </source>
</reference>
<proteinExistence type="predicted"/>
<feature type="transmembrane region" description="Helical" evidence="1">
    <location>
        <begin position="123"/>
        <end position="147"/>
    </location>
</feature>
<accession>A0A068UR41</accession>
<protein>
    <submittedName>
        <fullName evidence="2">Uncharacterized protein</fullName>
    </submittedName>
</protein>
<evidence type="ECO:0000256" key="1">
    <source>
        <dbReference type="SAM" id="Phobius"/>
    </source>
</evidence>
<evidence type="ECO:0000313" key="3">
    <source>
        <dbReference type="Proteomes" id="UP000295252"/>
    </source>
</evidence>
<dbReference type="InParanoid" id="A0A068UR41"/>
<dbReference type="AlphaFoldDB" id="A0A068UR41"/>
<dbReference type="STRING" id="49390.A0A068UR41"/>